<organism evidence="4 5">
    <name type="scientific">Halobacillus shinanisalinarum</name>
    <dbReference type="NCBI Taxonomy" id="2932258"/>
    <lineage>
        <taxon>Bacteria</taxon>
        <taxon>Bacillati</taxon>
        <taxon>Bacillota</taxon>
        <taxon>Bacilli</taxon>
        <taxon>Bacillales</taxon>
        <taxon>Bacillaceae</taxon>
        <taxon>Halobacillus</taxon>
    </lineage>
</organism>
<dbReference type="SUPFAM" id="SSF53335">
    <property type="entry name" value="S-adenosyl-L-methionine-dependent methyltransferases"/>
    <property type="match status" value="1"/>
</dbReference>
<evidence type="ECO:0000259" key="3">
    <source>
        <dbReference type="Pfam" id="PF05175"/>
    </source>
</evidence>
<protein>
    <submittedName>
        <fullName evidence="4">Class I SAM-dependent methyltransferase</fullName>
    </submittedName>
</protein>
<dbReference type="InterPro" id="IPR046977">
    <property type="entry name" value="RsmC/RlmG"/>
</dbReference>
<dbReference type="RefSeq" id="WP_244751028.1">
    <property type="nucleotide sequence ID" value="NZ_CP095074.1"/>
</dbReference>
<evidence type="ECO:0000256" key="2">
    <source>
        <dbReference type="ARBA" id="ARBA00022679"/>
    </source>
</evidence>
<dbReference type="CDD" id="cd02440">
    <property type="entry name" value="AdoMet_MTases"/>
    <property type="match status" value="1"/>
</dbReference>
<dbReference type="InterPro" id="IPR007848">
    <property type="entry name" value="Small_mtfrase_dom"/>
</dbReference>
<keyword evidence="1 4" id="KW-0489">Methyltransferase</keyword>
<gene>
    <name evidence="4" type="ORF">MUO14_12475</name>
</gene>
<sequence>MSEHYYSKKTNAKSDERTWSFLLRGTSLTFTTDHAVFSKGEVDFGSRLLIETFEVPVVDGDLLDLGCGYGPIGLSLAKDLSERHVWLVDVNERALELSRKNAVQNQLENVSIKESDRFSSIKENQFAAILTNPPIRAGKRTVHAMFEDAHEALVDQGELWVVIQKKQGAPSAKEKLKEWFGNVEVIVKQKGYYILKAKKFDRSIDLC</sequence>
<dbReference type="GO" id="GO:0032259">
    <property type="term" value="P:methylation"/>
    <property type="evidence" value="ECO:0007669"/>
    <property type="project" value="UniProtKB-KW"/>
</dbReference>
<dbReference type="InterPro" id="IPR029063">
    <property type="entry name" value="SAM-dependent_MTases_sf"/>
</dbReference>
<dbReference type="Pfam" id="PF05175">
    <property type="entry name" value="MTS"/>
    <property type="match status" value="1"/>
</dbReference>
<accession>A0ABY4GTD4</accession>
<dbReference type="PANTHER" id="PTHR47816">
    <property type="entry name" value="RIBOSOMAL RNA SMALL SUBUNIT METHYLTRANSFERASE C"/>
    <property type="match status" value="1"/>
</dbReference>
<dbReference type="EMBL" id="CP095074">
    <property type="protein sequence ID" value="UOQ91403.1"/>
    <property type="molecule type" value="Genomic_DNA"/>
</dbReference>
<proteinExistence type="predicted"/>
<reference evidence="4 5" key="1">
    <citation type="submission" date="2022-04" db="EMBL/GenBank/DDBJ databases">
        <title>Halobacillus sp. isolated from saltern.</title>
        <authorList>
            <person name="Won M."/>
            <person name="Lee C.-M."/>
            <person name="Woen H.-Y."/>
            <person name="Kwon S.-W."/>
        </authorList>
    </citation>
    <scope>NUCLEOTIDE SEQUENCE [LARGE SCALE GENOMIC DNA]</scope>
    <source>
        <strain evidence="4 5">SSTM10-2</strain>
    </source>
</reference>
<dbReference type="Proteomes" id="UP000831880">
    <property type="component" value="Chromosome"/>
</dbReference>
<evidence type="ECO:0000313" key="4">
    <source>
        <dbReference type="EMBL" id="UOQ91403.1"/>
    </source>
</evidence>
<keyword evidence="5" id="KW-1185">Reference proteome</keyword>
<evidence type="ECO:0000313" key="5">
    <source>
        <dbReference type="Proteomes" id="UP000831880"/>
    </source>
</evidence>
<feature type="domain" description="Methyltransferase small" evidence="3">
    <location>
        <begin position="28"/>
        <end position="196"/>
    </location>
</feature>
<dbReference type="PANTHER" id="PTHR47816:SF4">
    <property type="entry name" value="RIBOSOMAL RNA SMALL SUBUNIT METHYLTRANSFERASE C"/>
    <property type="match status" value="1"/>
</dbReference>
<name>A0ABY4GTD4_9BACI</name>
<dbReference type="GO" id="GO:0008168">
    <property type="term" value="F:methyltransferase activity"/>
    <property type="evidence" value="ECO:0007669"/>
    <property type="project" value="UniProtKB-KW"/>
</dbReference>
<evidence type="ECO:0000256" key="1">
    <source>
        <dbReference type="ARBA" id="ARBA00022603"/>
    </source>
</evidence>
<keyword evidence="2" id="KW-0808">Transferase</keyword>
<dbReference type="Gene3D" id="3.40.50.150">
    <property type="entry name" value="Vaccinia Virus protein VP39"/>
    <property type="match status" value="1"/>
</dbReference>